<name>F8FLF6_PAEMK</name>
<sequence>MDLWVIGLNAGLAVYALIIQWVRFRSNTWFRYKKENAFLIALLIISILNAVNIIT</sequence>
<accession>F8FLF6</accession>
<organism evidence="2 3">
    <name type="scientific">Paenibacillus mucilaginosus (strain KNP414)</name>
    <dbReference type="NCBI Taxonomy" id="1036673"/>
    <lineage>
        <taxon>Bacteria</taxon>
        <taxon>Bacillati</taxon>
        <taxon>Bacillota</taxon>
        <taxon>Bacilli</taxon>
        <taxon>Bacillales</taxon>
        <taxon>Paenibacillaceae</taxon>
        <taxon>Paenibacillus</taxon>
    </lineage>
</organism>
<reference evidence="2 3" key="2">
    <citation type="journal article" date="2013" name="Genome Announc.">
        <title>Genome Sequence of Growth-Improving Paenibacillus mucilaginosus Strain KNP414.</title>
        <authorList>
            <person name="Lu J.J."/>
            <person name="Wang J.F."/>
            <person name="Hu X.F."/>
        </authorList>
    </citation>
    <scope>NUCLEOTIDE SEQUENCE [LARGE SCALE GENOMIC DNA]</scope>
    <source>
        <strain evidence="2 3">KNP414</strain>
    </source>
</reference>
<dbReference type="HOGENOM" id="CLU_3027980_0_0_9"/>
<dbReference type="AlphaFoldDB" id="F8FLF6"/>
<dbReference type="PATRIC" id="fig|1036673.3.peg.4614"/>
<gene>
    <name evidence="2" type="ordered locus">KNP414_04999</name>
</gene>
<dbReference type="EMBL" id="CP002869">
    <property type="protein sequence ID" value="AEI43524.1"/>
    <property type="molecule type" value="Genomic_DNA"/>
</dbReference>
<evidence type="ECO:0000313" key="2">
    <source>
        <dbReference type="EMBL" id="AEI43524.1"/>
    </source>
</evidence>
<proteinExistence type="predicted"/>
<dbReference type="KEGG" id="pms:KNP414_04999"/>
<protein>
    <submittedName>
        <fullName evidence="2">Uncharacterized protein</fullName>
    </submittedName>
</protein>
<dbReference type="Proteomes" id="UP000006620">
    <property type="component" value="Chromosome"/>
</dbReference>
<keyword evidence="1" id="KW-0472">Membrane</keyword>
<evidence type="ECO:0000256" key="1">
    <source>
        <dbReference type="SAM" id="Phobius"/>
    </source>
</evidence>
<dbReference type="RefSeq" id="WP_013918677.1">
    <property type="nucleotide sequence ID" value="NC_015690.1"/>
</dbReference>
<feature type="transmembrane region" description="Helical" evidence="1">
    <location>
        <begin position="36"/>
        <end position="54"/>
    </location>
</feature>
<feature type="transmembrane region" description="Helical" evidence="1">
    <location>
        <begin position="6"/>
        <end position="24"/>
    </location>
</feature>
<keyword evidence="1" id="KW-0812">Transmembrane</keyword>
<keyword evidence="1" id="KW-1133">Transmembrane helix</keyword>
<reference evidence="3" key="1">
    <citation type="submission" date="2011-06" db="EMBL/GenBank/DDBJ databases">
        <title>Complete genome sequence of Paenibacillus mucilaginosus KNP414.</title>
        <authorList>
            <person name="Wang J."/>
            <person name="Hu S."/>
            <person name="Hu X."/>
            <person name="Zhang B."/>
            <person name="Dong D."/>
            <person name="Zhang S."/>
            <person name="Zhao K."/>
            <person name="Wu D."/>
        </authorList>
    </citation>
    <scope>NUCLEOTIDE SEQUENCE [LARGE SCALE GENOMIC DNA]</scope>
    <source>
        <strain evidence="3">KNP414</strain>
    </source>
</reference>
<evidence type="ECO:0000313" key="3">
    <source>
        <dbReference type="Proteomes" id="UP000006620"/>
    </source>
</evidence>